<dbReference type="Proteomes" id="UP001626550">
    <property type="component" value="Unassembled WGS sequence"/>
</dbReference>
<sequence>MLPPRHISLHYSRDGNKFHGPFPVAISDSLLYTLSNSELEDRYYDLESILRPSSHAQLWRIVGRRDDNSAVAIITLPLKDIYAKHLRLSLDFVEHNTFILLSEVFFNSSKINVFIFFLTTLSCDRD</sequence>
<name>A0ABD2QJX9_9PLAT</name>
<dbReference type="AlphaFoldDB" id="A0ABD2QJX9"/>
<proteinExistence type="predicted"/>
<keyword evidence="2" id="KW-1185">Reference proteome</keyword>
<protein>
    <submittedName>
        <fullName evidence="1">Uncharacterized protein</fullName>
    </submittedName>
</protein>
<comment type="caution">
    <text evidence="1">The sequence shown here is derived from an EMBL/GenBank/DDBJ whole genome shotgun (WGS) entry which is preliminary data.</text>
</comment>
<evidence type="ECO:0000313" key="1">
    <source>
        <dbReference type="EMBL" id="KAL3319844.1"/>
    </source>
</evidence>
<evidence type="ECO:0000313" key="2">
    <source>
        <dbReference type="Proteomes" id="UP001626550"/>
    </source>
</evidence>
<organism evidence="1 2">
    <name type="scientific">Cichlidogyrus casuarinus</name>
    <dbReference type="NCBI Taxonomy" id="1844966"/>
    <lineage>
        <taxon>Eukaryota</taxon>
        <taxon>Metazoa</taxon>
        <taxon>Spiralia</taxon>
        <taxon>Lophotrochozoa</taxon>
        <taxon>Platyhelminthes</taxon>
        <taxon>Monogenea</taxon>
        <taxon>Monopisthocotylea</taxon>
        <taxon>Dactylogyridea</taxon>
        <taxon>Ancyrocephalidae</taxon>
        <taxon>Cichlidogyrus</taxon>
    </lineage>
</organism>
<gene>
    <name evidence="1" type="ORF">Ciccas_001478</name>
</gene>
<dbReference type="EMBL" id="JBJKFK010000097">
    <property type="protein sequence ID" value="KAL3319844.1"/>
    <property type="molecule type" value="Genomic_DNA"/>
</dbReference>
<reference evidence="1 2" key="1">
    <citation type="submission" date="2024-11" db="EMBL/GenBank/DDBJ databases">
        <title>Adaptive evolution of stress response genes in parasites aligns with host niche diversity.</title>
        <authorList>
            <person name="Hahn C."/>
            <person name="Resl P."/>
        </authorList>
    </citation>
    <scope>NUCLEOTIDE SEQUENCE [LARGE SCALE GENOMIC DNA]</scope>
    <source>
        <strain evidence="1">EGGRZ-B1_66</strain>
        <tissue evidence="1">Body</tissue>
    </source>
</reference>
<accession>A0ABD2QJX9</accession>